<organism evidence="2 3">
    <name type="scientific">Coprinellus micaceus</name>
    <name type="common">Glistening ink-cap mushroom</name>
    <name type="synonym">Coprinus micaceus</name>
    <dbReference type="NCBI Taxonomy" id="71717"/>
    <lineage>
        <taxon>Eukaryota</taxon>
        <taxon>Fungi</taxon>
        <taxon>Dikarya</taxon>
        <taxon>Basidiomycota</taxon>
        <taxon>Agaricomycotina</taxon>
        <taxon>Agaricomycetes</taxon>
        <taxon>Agaricomycetidae</taxon>
        <taxon>Agaricales</taxon>
        <taxon>Agaricineae</taxon>
        <taxon>Psathyrellaceae</taxon>
        <taxon>Coprinellus</taxon>
    </lineage>
</organism>
<comment type="caution">
    <text evidence="2">The sequence shown here is derived from an EMBL/GenBank/DDBJ whole genome shotgun (WGS) entry which is preliminary data.</text>
</comment>
<dbReference type="Proteomes" id="UP000298030">
    <property type="component" value="Unassembled WGS sequence"/>
</dbReference>
<accession>A0A4Y7TMM8</accession>
<feature type="domain" description="Hypervirulence associated protein TUDOR" evidence="1">
    <location>
        <begin position="16"/>
        <end position="61"/>
    </location>
</feature>
<dbReference type="InterPro" id="IPR021331">
    <property type="entry name" value="Hva1_TUDOR"/>
</dbReference>
<dbReference type="OrthoDB" id="2138648at2759"/>
<dbReference type="Gene3D" id="2.30.30.1060">
    <property type="match status" value="1"/>
</dbReference>
<evidence type="ECO:0000259" key="1">
    <source>
        <dbReference type="Pfam" id="PF11160"/>
    </source>
</evidence>
<keyword evidence="3" id="KW-1185">Reference proteome</keyword>
<sequence length="67" mass="7427">MEAQIVDKKGEVIHLGDVVSCRARGGRQYGKVEKIVTDGEEAEKLGVGPAPKVLYTDQHGEYMKRVR</sequence>
<evidence type="ECO:0000313" key="2">
    <source>
        <dbReference type="EMBL" id="TEB35211.1"/>
    </source>
</evidence>
<dbReference type="EMBL" id="QPFP01000008">
    <property type="protein sequence ID" value="TEB35211.1"/>
    <property type="molecule type" value="Genomic_DNA"/>
</dbReference>
<reference evidence="2 3" key="1">
    <citation type="journal article" date="2019" name="Nat. Ecol. Evol.">
        <title>Megaphylogeny resolves global patterns of mushroom evolution.</title>
        <authorList>
            <person name="Varga T."/>
            <person name="Krizsan K."/>
            <person name="Foldi C."/>
            <person name="Dima B."/>
            <person name="Sanchez-Garcia M."/>
            <person name="Sanchez-Ramirez S."/>
            <person name="Szollosi G.J."/>
            <person name="Szarkandi J.G."/>
            <person name="Papp V."/>
            <person name="Albert L."/>
            <person name="Andreopoulos W."/>
            <person name="Angelini C."/>
            <person name="Antonin V."/>
            <person name="Barry K.W."/>
            <person name="Bougher N.L."/>
            <person name="Buchanan P."/>
            <person name="Buyck B."/>
            <person name="Bense V."/>
            <person name="Catcheside P."/>
            <person name="Chovatia M."/>
            <person name="Cooper J."/>
            <person name="Damon W."/>
            <person name="Desjardin D."/>
            <person name="Finy P."/>
            <person name="Geml J."/>
            <person name="Haridas S."/>
            <person name="Hughes K."/>
            <person name="Justo A."/>
            <person name="Karasinski D."/>
            <person name="Kautmanova I."/>
            <person name="Kiss B."/>
            <person name="Kocsube S."/>
            <person name="Kotiranta H."/>
            <person name="LaButti K.M."/>
            <person name="Lechner B.E."/>
            <person name="Liimatainen K."/>
            <person name="Lipzen A."/>
            <person name="Lukacs Z."/>
            <person name="Mihaltcheva S."/>
            <person name="Morgado L.N."/>
            <person name="Niskanen T."/>
            <person name="Noordeloos M.E."/>
            <person name="Ohm R.A."/>
            <person name="Ortiz-Santana B."/>
            <person name="Ovrebo C."/>
            <person name="Racz N."/>
            <person name="Riley R."/>
            <person name="Savchenko A."/>
            <person name="Shiryaev A."/>
            <person name="Soop K."/>
            <person name="Spirin V."/>
            <person name="Szebenyi C."/>
            <person name="Tomsovsky M."/>
            <person name="Tulloss R.E."/>
            <person name="Uehling J."/>
            <person name="Grigoriev I.V."/>
            <person name="Vagvolgyi C."/>
            <person name="Papp T."/>
            <person name="Martin F.M."/>
            <person name="Miettinen O."/>
            <person name="Hibbett D.S."/>
            <person name="Nagy L.G."/>
        </authorList>
    </citation>
    <scope>NUCLEOTIDE SEQUENCE [LARGE SCALE GENOMIC DNA]</scope>
    <source>
        <strain evidence="2 3">FP101781</strain>
    </source>
</reference>
<evidence type="ECO:0000313" key="3">
    <source>
        <dbReference type="Proteomes" id="UP000298030"/>
    </source>
</evidence>
<name>A0A4Y7TMM8_COPMI</name>
<gene>
    <name evidence="2" type="ORF">FA13DRAFT_1729028</name>
</gene>
<dbReference type="STRING" id="71717.A0A4Y7TMM8"/>
<protein>
    <recommendedName>
        <fullName evidence="1">Hypervirulence associated protein TUDOR domain-containing protein</fullName>
    </recommendedName>
</protein>
<proteinExistence type="predicted"/>
<dbReference type="Pfam" id="PF11160">
    <property type="entry name" value="Hva1_TUDOR"/>
    <property type="match status" value="1"/>
</dbReference>
<dbReference type="AlphaFoldDB" id="A0A4Y7TMM8"/>